<evidence type="ECO:0000313" key="5">
    <source>
        <dbReference type="Proteomes" id="UP001165065"/>
    </source>
</evidence>
<gene>
    <name evidence="4" type="ORF">TrCOL_g10064</name>
</gene>
<protein>
    <recommendedName>
        <fullName evidence="3">NFACT RNA-binding domain-containing protein</fullName>
    </recommendedName>
</protein>
<feature type="domain" description="NFACT RNA-binding" evidence="3">
    <location>
        <begin position="2"/>
        <end position="117"/>
    </location>
</feature>
<dbReference type="PANTHER" id="PTHR13049">
    <property type="entry name" value="DUF814-RELATED"/>
    <property type="match status" value="1"/>
</dbReference>
<dbReference type="Proteomes" id="UP001165065">
    <property type="component" value="Unassembled WGS sequence"/>
</dbReference>
<dbReference type="EMBL" id="BRYA01000359">
    <property type="protein sequence ID" value="GMI47790.1"/>
    <property type="molecule type" value="Genomic_DNA"/>
</dbReference>
<dbReference type="InterPro" id="IPR008532">
    <property type="entry name" value="NFACT_RNA-bd"/>
</dbReference>
<evidence type="ECO:0000259" key="3">
    <source>
        <dbReference type="Pfam" id="PF05670"/>
    </source>
</evidence>
<name>A0A9W7GPI6_9STRA</name>
<evidence type="ECO:0000313" key="4">
    <source>
        <dbReference type="EMBL" id="GMI47790.1"/>
    </source>
</evidence>
<organism evidence="4 5">
    <name type="scientific">Triparma columacea</name>
    <dbReference type="NCBI Taxonomy" id="722753"/>
    <lineage>
        <taxon>Eukaryota</taxon>
        <taxon>Sar</taxon>
        <taxon>Stramenopiles</taxon>
        <taxon>Ochrophyta</taxon>
        <taxon>Bolidophyceae</taxon>
        <taxon>Parmales</taxon>
        <taxon>Triparmaceae</taxon>
        <taxon>Triparma</taxon>
    </lineage>
</organism>
<proteinExistence type="inferred from homology"/>
<dbReference type="OrthoDB" id="200398at2759"/>
<reference evidence="5" key="1">
    <citation type="journal article" date="2023" name="Commun. Biol.">
        <title>Genome analysis of Parmales, the sister group of diatoms, reveals the evolutionary specialization of diatoms from phago-mixotrophs to photoautotrophs.</title>
        <authorList>
            <person name="Ban H."/>
            <person name="Sato S."/>
            <person name="Yoshikawa S."/>
            <person name="Yamada K."/>
            <person name="Nakamura Y."/>
            <person name="Ichinomiya M."/>
            <person name="Sato N."/>
            <person name="Blanc-Mathieu R."/>
            <person name="Endo H."/>
            <person name="Kuwata A."/>
            <person name="Ogata H."/>
        </authorList>
    </citation>
    <scope>NUCLEOTIDE SEQUENCE [LARGE SCALE GENOMIC DNA]</scope>
</reference>
<sequence>MVYTYKVRLSPNLAGAICYMGLDKHENEVLISSGVPTDVWFHVDGLSSAHVYLRLPSRTPSLTLDDIGEETMEDLCQLVKNNSIKGCKMSSVKVVYTFWSNLRKDLVGMDVGTVGFKSESARKLRRVEKDKGAVNRIEKSRREVGWNYWDVKRIWEDGERERIKKENREKYIAKSQSSLPPPPTSNSSISMYDAITEATISGVDRARERAEGKGEGSGLNAALKQLDGIYLEQTNDKEVGGERDFVGKGRRKEWELWRFEEEERVRGGLLKDVEWGMERGLEKGSSERIFLNPTSSTSSPFDRWYKWATYWKEQRGEVEEEEGNRDDDVGEDVKEEMEVIKAIFGDDVVVNTSGTPVGSVEGGGGREEFCVIYSIPLTTEEAGDERTGCDDSTIVEYFCGSPYPNDTVVYCVKGGGLGGVHIREVYGIVEDDDVGVCRVFEHLEKVKQAIGTVWERVGEREGVKEEEDRKAFKERRVKEKDEMEKERKGKGEETTATKGSAGGGNGGEARINAKDRLGKFGKKTMMGGGEEGNKGKEDGKKIGKWAGKSR</sequence>
<accession>A0A9W7GPI6</accession>
<dbReference type="InterPro" id="IPR039730">
    <property type="entry name" value="Jlp2/Ccd25"/>
</dbReference>
<dbReference type="Pfam" id="PF05670">
    <property type="entry name" value="NFACT-R_1"/>
    <property type="match status" value="1"/>
</dbReference>
<feature type="region of interest" description="Disordered" evidence="2">
    <location>
        <begin position="459"/>
        <end position="550"/>
    </location>
</feature>
<feature type="compositionally biased region" description="Basic and acidic residues" evidence="2">
    <location>
        <begin position="531"/>
        <end position="541"/>
    </location>
</feature>
<comment type="similarity">
    <text evidence="1">Belongs to the CCDC25 family.</text>
</comment>
<evidence type="ECO:0000256" key="1">
    <source>
        <dbReference type="ARBA" id="ARBA00008998"/>
    </source>
</evidence>
<comment type="caution">
    <text evidence="4">The sequence shown here is derived from an EMBL/GenBank/DDBJ whole genome shotgun (WGS) entry which is preliminary data.</text>
</comment>
<keyword evidence="5" id="KW-1185">Reference proteome</keyword>
<dbReference type="AlphaFoldDB" id="A0A9W7GPI6"/>
<dbReference type="PANTHER" id="PTHR13049:SF2">
    <property type="entry name" value="COILED-COIL DOMAIN-CONTAINING PROTEIN 25"/>
    <property type="match status" value="1"/>
</dbReference>
<feature type="compositionally biased region" description="Basic and acidic residues" evidence="2">
    <location>
        <begin position="459"/>
        <end position="495"/>
    </location>
</feature>
<evidence type="ECO:0000256" key="2">
    <source>
        <dbReference type="SAM" id="MobiDB-lite"/>
    </source>
</evidence>
<feature type="region of interest" description="Disordered" evidence="2">
    <location>
        <begin position="170"/>
        <end position="189"/>
    </location>
</feature>